<evidence type="ECO:0000256" key="2">
    <source>
        <dbReference type="ARBA" id="ARBA00022741"/>
    </source>
</evidence>
<dbReference type="Proteomes" id="UP000177626">
    <property type="component" value="Unassembled WGS sequence"/>
</dbReference>
<dbReference type="GO" id="GO:0005524">
    <property type="term" value="F:ATP binding"/>
    <property type="evidence" value="ECO:0007669"/>
    <property type="project" value="UniProtKB-KW"/>
</dbReference>
<evidence type="ECO:0000259" key="4">
    <source>
        <dbReference type="PROSITE" id="PS00662"/>
    </source>
</evidence>
<dbReference type="Gene3D" id="3.30.450.90">
    <property type="match status" value="1"/>
</dbReference>
<keyword evidence="3" id="KW-0067">ATP-binding</keyword>
<dbReference type="PANTHER" id="PTHR30258:SF1">
    <property type="entry name" value="PROTEIN TRANSPORT PROTEIN HOFB HOMOLOG"/>
    <property type="match status" value="1"/>
</dbReference>
<keyword evidence="2" id="KW-0547">Nucleotide-binding</keyword>
<feature type="domain" description="Bacterial type II secretion system protein E" evidence="4">
    <location>
        <begin position="371"/>
        <end position="385"/>
    </location>
</feature>
<evidence type="ECO:0000313" key="5">
    <source>
        <dbReference type="EMBL" id="OGY93540.1"/>
    </source>
</evidence>
<dbReference type="InterPro" id="IPR027417">
    <property type="entry name" value="P-loop_NTPase"/>
</dbReference>
<dbReference type="InterPro" id="IPR001482">
    <property type="entry name" value="T2SS/T4SS_dom"/>
</dbReference>
<dbReference type="PROSITE" id="PS00662">
    <property type="entry name" value="T2SP_E"/>
    <property type="match status" value="1"/>
</dbReference>
<dbReference type="GO" id="GO:0016887">
    <property type="term" value="F:ATP hydrolysis activity"/>
    <property type="evidence" value="ECO:0007669"/>
    <property type="project" value="TreeGrafter"/>
</dbReference>
<dbReference type="GO" id="GO:0005886">
    <property type="term" value="C:plasma membrane"/>
    <property type="evidence" value="ECO:0007669"/>
    <property type="project" value="TreeGrafter"/>
</dbReference>
<dbReference type="SUPFAM" id="SSF160246">
    <property type="entry name" value="EspE N-terminal domain-like"/>
    <property type="match status" value="1"/>
</dbReference>
<name>A0A1G2BYZ2_9BACT</name>
<reference evidence="5 6" key="1">
    <citation type="journal article" date="2016" name="Nat. Commun.">
        <title>Thousands of microbial genomes shed light on interconnected biogeochemical processes in an aquifer system.</title>
        <authorList>
            <person name="Anantharaman K."/>
            <person name="Brown C.T."/>
            <person name="Hug L.A."/>
            <person name="Sharon I."/>
            <person name="Castelle C.J."/>
            <person name="Probst A.J."/>
            <person name="Thomas B.C."/>
            <person name="Singh A."/>
            <person name="Wilkins M.J."/>
            <person name="Karaoz U."/>
            <person name="Brodie E.L."/>
            <person name="Williams K.H."/>
            <person name="Hubbard S.S."/>
            <person name="Banfield J.F."/>
        </authorList>
    </citation>
    <scope>NUCLEOTIDE SEQUENCE [LARGE SCALE GENOMIC DNA]</scope>
</reference>
<gene>
    <name evidence="5" type="ORF">A2406_02820</name>
</gene>
<comment type="similarity">
    <text evidence="1">Belongs to the GSP E family.</text>
</comment>
<dbReference type="Pfam" id="PF00437">
    <property type="entry name" value="T2SSE"/>
    <property type="match status" value="1"/>
</dbReference>
<evidence type="ECO:0000313" key="6">
    <source>
        <dbReference type="Proteomes" id="UP000177626"/>
    </source>
</evidence>
<dbReference type="FunFam" id="3.40.50.300:FF:000398">
    <property type="entry name" value="Type IV pilus assembly ATPase PilB"/>
    <property type="match status" value="1"/>
</dbReference>
<evidence type="ECO:0000256" key="3">
    <source>
        <dbReference type="ARBA" id="ARBA00022840"/>
    </source>
</evidence>
<dbReference type="Gene3D" id="3.30.300.160">
    <property type="entry name" value="Type II secretion system, protein E, N-terminal domain"/>
    <property type="match status" value="1"/>
</dbReference>
<dbReference type="Pfam" id="PF05157">
    <property type="entry name" value="MshEN"/>
    <property type="match status" value="1"/>
</dbReference>
<dbReference type="InterPro" id="IPR037257">
    <property type="entry name" value="T2SS_E_N_sf"/>
</dbReference>
<dbReference type="InterPro" id="IPR007831">
    <property type="entry name" value="T2SS_GspE_N"/>
</dbReference>
<dbReference type="EMBL" id="MHKQ01000020">
    <property type="protein sequence ID" value="OGY93540.1"/>
    <property type="molecule type" value="Genomic_DNA"/>
</dbReference>
<accession>A0A1G2BYZ2</accession>
<protein>
    <recommendedName>
        <fullName evidence="4">Bacterial type II secretion system protein E domain-containing protein</fullName>
    </recommendedName>
</protein>
<evidence type="ECO:0000256" key="1">
    <source>
        <dbReference type="ARBA" id="ARBA00006611"/>
    </source>
</evidence>
<sequence>MSIISDEKIYKIISKISLIEPSVLDTALQTAKEKNEDFVDFLIKQELIKSDEIGQLIANDLHLKYVDLSKEKIDLTTLNTIPEIVARRQKLIVFKRDEEGVKVAMANPYDYGMIKMIEKKVGDRVFPYFSTEYDINNAFSFYRKSIQQEYAVNIQKHAIKAQGTNVESVPVVKLVDDVFSYAYTNHASDIHIEPEDKEIKIRFRIDGLLYDVLSLNKAILELIVARIKILAKLRTDESRSAQDGKIITRVEGEKVDIRVSIVPVTHGEKIVMRLLSSKGRQFSLEDLGMNERDLKIVKKASSRPYGMILSTGPTGSGKTTTLYALIKLLNNRNINICTIEDPVEYDLEGVNQIQVNTATNLTFAQGLRSLLRQDPDIIMVGEIRDEETAGIAVNSAMTGHLVLSTLHTNDAATSLPRLLDMKIEPFLVASTVNVIIAQRLLRKICMKCIVSYTLTDRELEDLKTEVEISQFLDVNKISDIRFYKGKGCKSCNNSGYSGRVGIFEVLEVSDDIKELILARANNEQIKKKAMASGMTSMFEDGFEKAVSGKTTLEEIFRVTKQ</sequence>
<dbReference type="CDD" id="cd01129">
    <property type="entry name" value="PulE-GspE-like"/>
    <property type="match status" value="1"/>
</dbReference>
<dbReference type="PANTHER" id="PTHR30258">
    <property type="entry name" value="TYPE II SECRETION SYSTEM PROTEIN GSPE-RELATED"/>
    <property type="match status" value="1"/>
</dbReference>
<organism evidence="5 6">
    <name type="scientific">Candidatus Komeilibacteria bacterium RIFOXYC1_FULL_37_11</name>
    <dbReference type="NCBI Taxonomy" id="1798555"/>
    <lineage>
        <taxon>Bacteria</taxon>
        <taxon>Candidatus Komeiliibacteriota</taxon>
    </lineage>
</organism>
<proteinExistence type="inferred from homology"/>
<dbReference type="Gene3D" id="3.40.50.300">
    <property type="entry name" value="P-loop containing nucleotide triphosphate hydrolases"/>
    <property type="match status" value="1"/>
</dbReference>
<dbReference type="SUPFAM" id="SSF52540">
    <property type="entry name" value="P-loop containing nucleoside triphosphate hydrolases"/>
    <property type="match status" value="1"/>
</dbReference>
<dbReference type="AlphaFoldDB" id="A0A1G2BYZ2"/>
<comment type="caution">
    <text evidence="5">The sequence shown here is derived from an EMBL/GenBank/DDBJ whole genome shotgun (WGS) entry which is preliminary data.</text>
</comment>